<dbReference type="Pfam" id="PF00207">
    <property type="entry name" value="A2M"/>
    <property type="match status" value="1"/>
</dbReference>
<dbReference type="Gene3D" id="2.60.40.10">
    <property type="entry name" value="Immunoglobulins"/>
    <property type="match status" value="1"/>
</dbReference>
<dbReference type="PANTHER" id="PTHR40094">
    <property type="entry name" value="ALPHA-2-MACROGLOBULIN HOMOLOG"/>
    <property type="match status" value="1"/>
</dbReference>
<evidence type="ECO:0000256" key="1">
    <source>
        <dbReference type="ARBA" id="ARBA00010556"/>
    </source>
</evidence>
<dbReference type="EMBL" id="JAXAFO010000001">
    <property type="protein sequence ID" value="MDX6847991.1"/>
    <property type="molecule type" value="Genomic_DNA"/>
</dbReference>
<protein>
    <submittedName>
        <fullName evidence="4">DUF6049 family protein</fullName>
    </submittedName>
</protein>
<gene>
    <name evidence="4" type="ORF">SCD92_01385</name>
</gene>
<evidence type="ECO:0000313" key="4">
    <source>
        <dbReference type="EMBL" id="MDX6847991.1"/>
    </source>
</evidence>
<evidence type="ECO:0000259" key="3">
    <source>
        <dbReference type="SMART" id="SM01360"/>
    </source>
</evidence>
<sequence>MVPLSEVGKAVSSNPPITISPQVEGVWRWRDPRTLTFQPDQGRFSYSTKYQIALEGKIKEGNSALTYSHAWDFSTETLGWLGWSSSRWDQKAQRHVVEIVFNQPVDLAEIAPFIVLTDGNKEYETELRLIADGPGLRNNKRWYPEAQAVEVVAKHRLPASTKMTWLIKEGIPAKEGTLPAEDMDDYTFSTQSALAVVGVERRRGSEACLEFNNHLIKNQDFSSLIQLSPPVEKLRFDLSYDRLCLGGLDKGSSYSLRVLPKIKDVYGQNLELSIDEYDFSLEVIKEESWLNILRTDKKRDQYLSDIGRPFYLDWMYAGPIILGPGEPREIPFDSLNADSVLVELRTVDPSEFVQYQNLKVLFDGMGQDHATRFTERKFGHGVPGALVKKYELETQTAINATYRGSIDLTPALDMQGLGHVLVMLSIPEHADEPRDGRYKTNRMIWVQSTNLAVKAFPEYGKVTAWVSSLDKGLPLEGVSVQLDGKQSVTDENGVALVEGADLAGPLVATKDGDSVFLLQRFNSSQHEWDSGGNRLIWHVFDDRKIYKPGEVLTVKGTLRQTVPGEGLKQPSKNTSIKWQAKDAKDNEFASGDITLDDQGSFDFRVDLPKQIAQGRGAIGLQLVQPETDESISYHAHWFNILEYRRPEFEVEVKFPESQSAEEVSLAVEAKANYYSGGPLAEAAVDWTFYAIGAALDYDEAEQFSFSGRYRGDFRTKLGETEGMTDKAGVSRTPVFSSWGKAIKLSEYSEVRKVRAVASVEDKNNQRWSGSAEYLVDGPALRVGLRPHKKAVQVGDEIVIDVVVLNQDGSTDTKAELTAEYYDYELSERVSLTPQCQWLAEERLQQCTVNNAKRGPYRFTAKVRDNDGKRYEIESDVEVMGEKLGLQHYKPKEDYYYSNRIELVPDQLEYKLGDTANIYIGAPFQHGEALVTFNQEGVFDAQRILIRNGYYQLRVPITDAHIPNFGVHVTALVDIAQAKKLKRGFTTLKATGNQNIPVSAESRRLAVNIEPGKPRYAPGEEVNAAISVTDAQGKPVDSAGVTFYAVDESVLASSSYQTPDPHKAFYQYRQSWIRSSDTRDILTFLYSDLGRNPGSGGFMASAGSRNDPMAGSVRKDFSALATFQANLKTDSQGQVGANFTLPESLTRYRLIAVVQAEASYFGAGESTVEAYLPLMARPSLPRFINVGDQASVPVVLQNSTDTAMVVDVEVEGENLTIKQRNKQRITVPAHNRTQVEFPVKAKSEGKASLRVVATSNKYRDEVAVEVPVYSPMRQLAISHYGAIEGETAHFKLLSPEAIQAGSGVLELSASTSQLQSLQDAYVYLVNYPHSCSEQLSSRLVSVLAMQQAADIFQNAELPDAQELNETLTDQIGQLVGRQNVDGGWPLWRKGESSLAFLSVHVLQALILAQQAGYEVPAGAIERGFSYLDGTFVEDLEGEAWPVVMQALAYGVNLQAAYNRSMSGLNTAFLQNVKAESDWNALPVSTMGWLIHAYSGAEEHDALKEKLYDLLDARLIETDAEAKFAEEYGSWRHSSMASSARANAIVLLALLKDSPDSALIDKIVRGLVANKAQGAWKNTQANVFALLALKQYYQQFETGEVNTTLTISANGDEVAQSQFDNKKEQFASEGISLSDWGINRKKANVSLASPGEGRIFYRLAATYIPEKSKQAAADNGFSVARHYEAVDNPQDVQRMQDGSWRIRAGAKVRITLVMDTNESRHDVALVDSLPAGLEPINHSLANVEDVPRALELQTYQPNWYDHSELRDTGAQAYVQRLSTGGYLYTYQARAVTPGQYTAPAVKAEEMYNPEIFGQSESTMVLVY</sequence>
<reference evidence="4 5" key="1">
    <citation type="submission" date="2023-11" db="EMBL/GenBank/DDBJ databases">
        <title>Gilvimarinus fulvus sp. nov., isolated from the surface of Kelp.</title>
        <authorList>
            <person name="Sun Y.Y."/>
            <person name="Gong Y."/>
            <person name="Du Z.J."/>
        </authorList>
    </citation>
    <scope>NUCLEOTIDE SEQUENCE [LARGE SCALE GENOMIC DNA]</scope>
    <source>
        <strain evidence="4 5">SDUM040013</strain>
    </source>
</reference>
<dbReference type="Pfam" id="PF17973">
    <property type="entry name" value="bMG10"/>
    <property type="match status" value="1"/>
</dbReference>
<dbReference type="Gene3D" id="2.60.40.1930">
    <property type="match status" value="1"/>
</dbReference>
<dbReference type="InterPro" id="IPR013783">
    <property type="entry name" value="Ig-like_fold"/>
</dbReference>
<evidence type="ECO:0000259" key="2">
    <source>
        <dbReference type="SMART" id="SM01359"/>
    </source>
</evidence>
<dbReference type="SUPFAM" id="SSF48239">
    <property type="entry name" value="Terpenoid cyclases/Protein prenyltransferases"/>
    <property type="match status" value="1"/>
</dbReference>
<dbReference type="InterPro" id="IPR041246">
    <property type="entry name" value="Bact_MG10"/>
</dbReference>
<evidence type="ECO:0000313" key="5">
    <source>
        <dbReference type="Proteomes" id="UP001273505"/>
    </source>
</evidence>
<name>A0ABU4RUV8_9GAMM</name>
<dbReference type="Proteomes" id="UP001273505">
    <property type="component" value="Unassembled WGS sequence"/>
</dbReference>
<feature type="domain" description="Alpha-2-macroglobulin bait region" evidence="2">
    <location>
        <begin position="900"/>
        <end position="1052"/>
    </location>
</feature>
<dbReference type="InterPro" id="IPR008930">
    <property type="entry name" value="Terpenoid_cyclase/PrenylTrfase"/>
</dbReference>
<dbReference type="CDD" id="cd02891">
    <property type="entry name" value="A2M_like"/>
    <property type="match status" value="1"/>
</dbReference>
<dbReference type="InterPro" id="IPR051802">
    <property type="entry name" value="YfhM-like"/>
</dbReference>
<proteinExistence type="inferred from homology"/>
<dbReference type="InterPro" id="IPR011625">
    <property type="entry name" value="A2M_N_BRD"/>
</dbReference>
<keyword evidence="5" id="KW-1185">Reference proteome</keyword>
<dbReference type="InterPro" id="IPR001599">
    <property type="entry name" value="Macroglobln_a2"/>
</dbReference>
<comment type="similarity">
    <text evidence="1">Belongs to the protease inhibitor I39 (alpha-2-macroglobulin) family. Bacterial alpha-2-macroglobulin subfamily.</text>
</comment>
<dbReference type="PANTHER" id="PTHR40094:SF1">
    <property type="entry name" value="UBIQUITIN DOMAIN-CONTAINING PROTEIN"/>
    <property type="match status" value="1"/>
</dbReference>
<accession>A0ABU4RUV8</accession>
<dbReference type="Pfam" id="PF01835">
    <property type="entry name" value="MG2"/>
    <property type="match status" value="1"/>
</dbReference>
<dbReference type="Gene3D" id="1.50.10.20">
    <property type="match status" value="1"/>
</dbReference>
<dbReference type="SMART" id="SM01359">
    <property type="entry name" value="A2M_N_2"/>
    <property type="match status" value="1"/>
</dbReference>
<dbReference type="RefSeq" id="WP_302724585.1">
    <property type="nucleotide sequence ID" value="NZ_JAULRU010000797.1"/>
</dbReference>
<organism evidence="4 5">
    <name type="scientific">Gilvimarinus gilvus</name>
    <dbReference type="NCBI Taxonomy" id="3058038"/>
    <lineage>
        <taxon>Bacteria</taxon>
        <taxon>Pseudomonadati</taxon>
        <taxon>Pseudomonadota</taxon>
        <taxon>Gammaproteobacteria</taxon>
        <taxon>Cellvibrionales</taxon>
        <taxon>Cellvibrionaceae</taxon>
        <taxon>Gilvimarinus</taxon>
    </lineage>
</organism>
<dbReference type="InterPro" id="IPR002890">
    <property type="entry name" value="MG2"/>
</dbReference>
<comment type="caution">
    <text evidence="4">The sequence shown here is derived from an EMBL/GenBank/DDBJ whole genome shotgun (WGS) entry which is preliminary data.</text>
</comment>
<dbReference type="Pfam" id="PF07703">
    <property type="entry name" value="A2M_BRD"/>
    <property type="match status" value="1"/>
</dbReference>
<dbReference type="Gene3D" id="2.60.40.3710">
    <property type="match status" value="1"/>
</dbReference>
<dbReference type="SMART" id="SM01360">
    <property type="entry name" value="A2M"/>
    <property type="match status" value="1"/>
</dbReference>
<feature type="domain" description="Alpha-2-macroglobulin" evidence="3">
    <location>
        <begin position="1121"/>
        <end position="1209"/>
    </location>
</feature>